<keyword evidence="3" id="KW-1185">Reference proteome</keyword>
<organism evidence="2 3">
    <name type="scientific">Rhodocollybia butyracea</name>
    <dbReference type="NCBI Taxonomy" id="206335"/>
    <lineage>
        <taxon>Eukaryota</taxon>
        <taxon>Fungi</taxon>
        <taxon>Dikarya</taxon>
        <taxon>Basidiomycota</taxon>
        <taxon>Agaricomycotina</taxon>
        <taxon>Agaricomycetes</taxon>
        <taxon>Agaricomycetidae</taxon>
        <taxon>Agaricales</taxon>
        <taxon>Marasmiineae</taxon>
        <taxon>Omphalotaceae</taxon>
        <taxon>Rhodocollybia</taxon>
    </lineage>
</organism>
<reference evidence="2" key="1">
    <citation type="submission" date="2020-11" db="EMBL/GenBank/DDBJ databases">
        <authorList>
            <consortium name="DOE Joint Genome Institute"/>
            <person name="Ahrendt S."/>
            <person name="Riley R."/>
            <person name="Andreopoulos W."/>
            <person name="Labutti K."/>
            <person name="Pangilinan J."/>
            <person name="Ruiz-Duenas F.J."/>
            <person name="Barrasa J.M."/>
            <person name="Sanchez-Garcia M."/>
            <person name="Camarero S."/>
            <person name="Miyauchi S."/>
            <person name="Serrano A."/>
            <person name="Linde D."/>
            <person name="Babiker R."/>
            <person name="Drula E."/>
            <person name="Ayuso-Fernandez I."/>
            <person name="Pacheco R."/>
            <person name="Padilla G."/>
            <person name="Ferreira P."/>
            <person name="Barriuso J."/>
            <person name="Kellner H."/>
            <person name="Castanera R."/>
            <person name="Alfaro M."/>
            <person name="Ramirez L."/>
            <person name="Pisabarro A.G."/>
            <person name="Kuo A."/>
            <person name="Tritt A."/>
            <person name="Lipzen A."/>
            <person name="He G."/>
            <person name="Yan M."/>
            <person name="Ng V."/>
            <person name="Cullen D."/>
            <person name="Martin F."/>
            <person name="Rosso M.-N."/>
            <person name="Henrissat B."/>
            <person name="Hibbett D."/>
            <person name="Martinez A.T."/>
            <person name="Grigoriev I.V."/>
        </authorList>
    </citation>
    <scope>NUCLEOTIDE SEQUENCE</scope>
    <source>
        <strain evidence="2">AH 40177</strain>
    </source>
</reference>
<evidence type="ECO:0000313" key="3">
    <source>
        <dbReference type="Proteomes" id="UP000772434"/>
    </source>
</evidence>
<keyword evidence="1" id="KW-0732">Signal</keyword>
<evidence type="ECO:0000313" key="2">
    <source>
        <dbReference type="EMBL" id="KAF9069295.1"/>
    </source>
</evidence>
<dbReference type="Proteomes" id="UP000772434">
    <property type="component" value="Unassembled WGS sequence"/>
</dbReference>
<proteinExistence type="predicted"/>
<accession>A0A9P5PWE2</accession>
<evidence type="ECO:0000256" key="1">
    <source>
        <dbReference type="SAM" id="SignalP"/>
    </source>
</evidence>
<sequence length="205" mass="21773">MRTTAFPSLLLYAILAITTFDCGLAVPVRGGSPPRYAEAAGDPPPTYNPPSFHDASLYNEPISIQFTTANDVKTRKLEKNNNMPVKSRTPGIFLHFGRVHAENTAKGHGEEVCDGTHTIHGVGQAANEHFDLGGVYNYLSVICFPHGHKANMAQVEHLIAAGAPSGVSAFVWVPALNGLETGVAVSSSHTSNPTVLLSLPKLYGA</sequence>
<dbReference type="AlphaFoldDB" id="A0A9P5PWE2"/>
<feature type="chain" id="PRO_5040461333" evidence="1">
    <location>
        <begin position="26"/>
        <end position="205"/>
    </location>
</feature>
<feature type="signal peptide" evidence="1">
    <location>
        <begin position="1"/>
        <end position="25"/>
    </location>
</feature>
<name>A0A9P5PWE2_9AGAR</name>
<dbReference type="EMBL" id="JADNRY010000052">
    <property type="protein sequence ID" value="KAF9069295.1"/>
    <property type="molecule type" value="Genomic_DNA"/>
</dbReference>
<protein>
    <submittedName>
        <fullName evidence="2">Uncharacterized protein</fullName>
    </submittedName>
</protein>
<gene>
    <name evidence="2" type="ORF">BDP27DRAFT_1421080</name>
</gene>
<comment type="caution">
    <text evidence="2">The sequence shown here is derived from an EMBL/GenBank/DDBJ whole genome shotgun (WGS) entry which is preliminary data.</text>
</comment>